<dbReference type="Proteomes" id="UP000069771">
    <property type="component" value="Chromosome"/>
</dbReference>
<feature type="transmembrane region" description="Helical" evidence="7">
    <location>
        <begin position="523"/>
        <end position="545"/>
    </location>
</feature>
<dbReference type="GO" id="GO:0005886">
    <property type="term" value="C:plasma membrane"/>
    <property type="evidence" value="ECO:0007669"/>
    <property type="project" value="TreeGrafter"/>
</dbReference>
<comment type="subcellular location">
    <subcellularLocation>
        <location evidence="1">Membrane</location>
        <topology evidence="1">Multi-pass membrane protein</topology>
    </subcellularLocation>
</comment>
<dbReference type="EC" id="2.4.1.12" evidence="8"/>
<keyword evidence="5 7" id="KW-1133">Transmembrane helix</keyword>
<dbReference type="InterPro" id="IPR003919">
    <property type="entry name" value="Cell_synth_A"/>
</dbReference>
<accession>A0A140DT80</accession>
<feature type="transmembrane region" description="Helical" evidence="7">
    <location>
        <begin position="492"/>
        <end position="511"/>
    </location>
</feature>
<evidence type="ECO:0000256" key="2">
    <source>
        <dbReference type="ARBA" id="ARBA00022676"/>
    </source>
</evidence>
<dbReference type="Pfam" id="PF13641">
    <property type="entry name" value="Glyco_tranf_2_3"/>
    <property type="match status" value="1"/>
</dbReference>
<dbReference type="PATRIC" id="fig|1702221.3.peg.699"/>
<dbReference type="Gene3D" id="3.90.550.10">
    <property type="entry name" value="Spore Coat Polysaccharide Biosynthesis Protein SpsA, Chain A"/>
    <property type="match status" value="1"/>
</dbReference>
<keyword evidence="9" id="KW-1185">Reference proteome</keyword>
<dbReference type="STRING" id="1702221.AALO17_07230"/>
<evidence type="ECO:0000256" key="7">
    <source>
        <dbReference type="SAM" id="Phobius"/>
    </source>
</evidence>
<gene>
    <name evidence="8" type="ORF">AALO17_07230</name>
</gene>
<dbReference type="GO" id="GO:0006011">
    <property type="term" value="P:UDP-alpha-D-glucose metabolic process"/>
    <property type="evidence" value="ECO:0007669"/>
    <property type="project" value="InterPro"/>
</dbReference>
<dbReference type="CDD" id="cd06421">
    <property type="entry name" value="CESA_CelA_like"/>
    <property type="match status" value="1"/>
</dbReference>
<evidence type="ECO:0000256" key="1">
    <source>
        <dbReference type="ARBA" id="ARBA00004141"/>
    </source>
</evidence>
<feature type="transmembrane region" description="Helical" evidence="7">
    <location>
        <begin position="661"/>
        <end position="682"/>
    </location>
</feature>
<name>A0A140DT80_9FIRM</name>
<keyword evidence="6 7" id="KW-0472">Membrane</keyword>
<feature type="transmembrane region" description="Helical" evidence="7">
    <location>
        <begin position="557"/>
        <end position="575"/>
    </location>
</feature>
<dbReference type="PRINTS" id="PR01439">
    <property type="entry name" value="CELLSNTHASEA"/>
</dbReference>
<feature type="transmembrane region" description="Helical" evidence="7">
    <location>
        <begin position="48"/>
        <end position="68"/>
    </location>
</feature>
<proteinExistence type="predicted"/>
<dbReference type="InterPro" id="IPR029044">
    <property type="entry name" value="Nucleotide-diphossugar_trans"/>
</dbReference>
<evidence type="ECO:0000256" key="3">
    <source>
        <dbReference type="ARBA" id="ARBA00022679"/>
    </source>
</evidence>
<feature type="transmembrane region" description="Helical" evidence="7">
    <location>
        <begin position="137"/>
        <end position="158"/>
    </location>
</feature>
<evidence type="ECO:0000313" key="8">
    <source>
        <dbReference type="EMBL" id="AMK53857.1"/>
    </source>
</evidence>
<dbReference type="PANTHER" id="PTHR43867:SF2">
    <property type="entry name" value="CELLULOSE SYNTHASE CATALYTIC SUBUNIT A [UDP-FORMING]"/>
    <property type="match status" value="1"/>
</dbReference>
<evidence type="ECO:0000256" key="5">
    <source>
        <dbReference type="ARBA" id="ARBA00022989"/>
    </source>
</evidence>
<evidence type="ECO:0000256" key="6">
    <source>
        <dbReference type="ARBA" id="ARBA00023136"/>
    </source>
</evidence>
<reference evidence="8 9" key="1">
    <citation type="journal article" date="2016" name="Gut Pathog.">
        <title>Whole genome sequencing of "Faecalibaculum rodentium" ALO17, isolated from C57BL/6J laboratory mouse feces.</title>
        <authorList>
            <person name="Lim S."/>
            <person name="Chang D.H."/>
            <person name="Ahn S."/>
            <person name="Kim B.C."/>
        </authorList>
    </citation>
    <scope>NUCLEOTIDE SEQUENCE [LARGE SCALE GENOMIC DNA]</scope>
    <source>
        <strain evidence="8 9">Alo17</strain>
    </source>
</reference>
<keyword evidence="4 7" id="KW-0812">Transmembrane</keyword>
<evidence type="ECO:0000313" key="9">
    <source>
        <dbReference type="Proteomes" id="UP000069771"/>
    </source>
</evidence>
<organism evidence="8 9">
    <name type="scientific">Faecalibaculum rodentium</name>
    <dbReference type="NCBI Taxonomy" id="1702221"/>
    <lineage>
        <taxon>Bacteria</taxon>
        <taxon>Bacillati</taxon>
        <taxon>Bacillota</taxon>
        <taxon>Erysipelotrichia</taxon>
        <taxon>Erysipelotrichales</taxon>
        <taxon>Erysipelotrichaceae</taxon>
        <taxon>Faecalibaculum</taxon>
    </lineage>
</organism>
<dbReference type="AlphaFoldDB" id="A0A140DT80"/>
<dbReference type="GO" id="GO:0035438">
    <property type="term" value="F:cyclic-di-GMP binding"/>
    <property type="evidence" value="ECO:0007669"/>
    <property type="project" value="InterPro"/>
</dbReference>
<feature type="transmembrane region" description="Helical" evidence="7">
    <location>
        <begin position="210"/>
        <end position="232"/>
    </location>
</feature>
<dbReference type="KEGG" id="fro:AALO17_07230"/>
<dbReference type="EMBL" id="CP011391">
    <property type="protein sequence ID" value="AMK53857.1"/>
    <property type="molecule type" value="Genomic_DNA"/>
</dbReference>
<feature type="transmembrane region" description="Helical" evidence="7">
    <location>
        <begin position="20"/>
        <end position="41"/>
    </location>
</feature>
<keyword evidence="3 8" id="KW-0808">Transferase</keyword>
<sequence>MDFAVLFPPPASIPEPRVAGVFAFLYFLTAASAVLLGLSGLEKRPGILTMLLAAAGTMPLLRLTHFLGSSVSPLVQYVLLFSLSFVLGTVIYGILRILNDSGSRRRSRPENRWGSVAETLVLCAVCCWALRQLSVPMGLCIVLFCVQFVVSRMIRQYLSRNRPAYPTYANIQKPVPGHSVRRGVIILSVYVSLLYLFWRILFTVPAGKGIPAVVFAVLLLVCETMDIADSILNNQIVSRRAAYPLPETGEGEIWPEVDVFVATYNESRTLLYKTLHGCLNMEYPDPSRVHIYLCDDGNRPEIRKLAQDLQVGYLTRTSRAGAKAGNLNNALKHTASPLVVTFDADMIPRRDFLKKTIPYFMHAQRRNAGLPEEEQIPLGFVQTPQAFYNEDLFQHHLYKENLTGNEQDYFFREIQPAKTASNSVIYAGSNTVISRAALEAVGGFFTKAITEDFATGLLIEGNGYVSLALPEPLAFGLSPEDFPSLIQQRIRWARGVINVLYQINIFFTNRFSAGQKISYGTAIFFWIRSCIRMVYLVVPILAAFFRIPFVDSAIGPMLCFWVPYLIMQYVFEFAMTGSRRSSPWTNIYETVLCPFLAGPVLLEILGISLKTFKVTDKDKERGTHFSWRYMLPFLVLTLLDAAGLLAALLDLFHGGSSGGVVTLFWLGYNFILLCICLLFVLGRKNETKVGLRKSVISCELSLPEDGEVLKGVVVGLSEQEMDVVFHGASAFPCDSTPCQIRLETDTGMTVVTAVCTGSQMQKGLTVTRFVIREFPDLNQFLSLLYDRDLAYESRQRQLFLSPALLQILKQRFQDR</sequence>
<dbReference type="InterPro" id="IPR050321">
    <property type="entry name" value="Glycosyltr_2/OpgH_subfam"/>
</dbReference>
<dbReference type="GO" id="GO:0016760">
    <property type="term" value="F:cellulose synthase (UDP-forming) activity"/>
    <property type="evidence" value="ECO:0007669"/>
    <property type="project" value="UniProtKB-EC"/>
</dbReference>
<feature type="transmembrane region" description="Helical" evidence="7">
    <location>
        <begin position="587"/>
        <end position="609"/>
    </location>
</feature>
<evidence type="ECO:0000256" key="4">
    <source>
        <dbReference type="ARBA" id="ARBA00022692"/>
    </source>
</evidence>
<dbReference type="PANTHER" id="PTHR43867">
    <property type="entry name" value="CELLULOSE SYNTHASE CATALYTIC SUBUNIT A [UDP-FORMING]"/>
    <property type="match status" value="1"/>
</dbReference>
<dbReference type="SUPFAM" id="SSF53448">
    <property type="entry name" value="Nucleotide-diphospho-sugar transferases"/>
    <property type="match status" value="1"/>
</dbReference>
<keyword evidence="2 8" id="KW-0328">Glycosyltransferase</keyword>
<feature type="transmembrane region" description="Helical" evidence="7">
    <location>
        <begin position="74"/>
        <end position="95"/>
    </location>
</feature>
<feature type="transmembrane region" description="Helical" evidence="7">
    <location>
        <begin position="629"/>
        <end position="649"/>
    </location>
</feature>
<protein>
    <submittedName>
        <fullName evidence="8">Cellulose synthase (UDP-forming)</fullName>
        <ecNumber evidence="8">2.4.1.12</ecNumber>
    </submittedName>
</protein>